<proteinExistence type="predicted"/>
<protein>
    <submittedName>
        <fullName evidence="1">Uncharacterized protein</fullName>
    </submittedName>
</protein>
<sequence length="662" mass="75554">MPCAICNLFQGKWKIVSRAESRRRSNRNHVVPNLTWDEMRGCFRQRGVRESDILQANIHFYYPVFADSAEEEDADKVLVFLLKDGQRFEVELFATEDDDCPVPDSWDYIPVSNRTSLQTNSDTALTTIKGWITSCIVNHCTPKSFCDSPNFPDLPTRVVDIGPTNGTIKLIETNGAKGRYVCLSHCWGESQIITTTQSTLEQRKSSIAWDELSQTFRDAISLTRKLGLQYIWIDSLCILQDDSKDWAVESAKMSSIYSNGHLTIAATHSGNGHGGLFSPTEDFEVCGKTIEGEAYRLFFRERIDHHIELISDVQFMEGHPTTKYHPLLTRAWVYQERMLSTRVLHFGRYEIFFECRSTIECECGGIEFHGMSSAAPKTLIKIEYANALWDYDSGDEHQRYQLARLWRTMVCSYTPLRLTKLKDRLPAIGGLARDLARRRESRYLAGLWEDTLNDDLLWTVQATSQYKRPRTYPRNAPTWSWASVETWVLYWDEILFSEVDHAYAQERLPYEHYSKIETCDVDWSSSTAVDEFGSIGHGLLTISGLVARGVLEREIEPDGDKEEMIIQHYVALSSVRLPIKADYLLDHHGPAQTNPGTEVFCLRMSYIKEGSSHFLISLVLKRSPENHGLFERIGALIILAEPPVDPIGEAFKDAELLTVSII</sequence>
<evidence type="ECO:0000313" key="1">
    <source>
        <dbReference type="EMBL" id="KAJ2988194.1"/>
    </source>
</evidence>
<dbReference type="Proteomes" id="UP001143856">
    <property type="component" value="Unassembled WGS sequence"/>
</dbReference>
<dbReference type="EMBL" id="JAPDGR010000681">
    <property type="protein sequence ID" value="KAJ2988194.1"/>
    <property type="molecule type" value="Genomic_DNA"/>
</dbReference>
<comment type="caution">
    <text evidence="1">The sequence shown here is derived from an EMBL/GenBank/DDBJ whole genome shotgun (WGS) entry which is preliminary data.</text>
</comment>
<name>A0ACC1P7Z2_9PEZI</name>
<evidence type="ECO:0000313" key="2">
    <source>
        <dbReference type="Proteomes" id="UP001143856"/>
    </source>
</evidence>
<organism evidence="1 2">
    <name type="scientific">Xylaria curta</name>
    <dbReference type="NCBI Taxonomy" id="42375"/>
    <lineage>
        <taxon>Eukaryota</taxon>
        <taxon>Fungi</taxon>
        <taxon>Dikarya</taxon>
        <taxon>Ascomycota</taxon>
        <taxon>Pezizomycotina</taxon>
        <taxon>Sordariomycetes</taxon>
        <taxon>Xylariomycetidae</taxon>
        <taxon>Xylariales</taxon>
        <taxon>Xylariaceae</taxon>
        <taxon>Xylaria</taxon>
    </lineage>
</organism>
<reference evidence="1" key="1">
    <citation type="submission" date="2022-10" db="EMBL/GenBank/DDBJ databases">
        <title>Genome Sequence of Xylaria curta.</title>
        <authorList>
            <person name="Buettner E."/>
        </authorList>
    </citation>
    <scope>NUCLEOTIDE SEQUENCE</scope>
    <source>
        <strain evidence="1">Babe10</strain>
    </source>
</reference>
<accession>A0ACC1P7Z2</accession>
<keyword evidence="2" id="KW-1185">Reference proteome</keyword>
<gene>
    <name evidence="1" type="ORF">NUW58_g4108</name>
</gene>